<accession>A0A382A5F7</accession>
<proteinExistence type="predicted"/>
<name>A0A382A5F7_9ZZZZ</name>
<protein>
    <submittedName>
        <fullName evidence="1">Uncharacterized protein</fullName>
    </submittedName>
</protein>
<organism evidence="1">
    <name type="scientific">marine metagenome</name>
    <dbReference type="NCBI Taxonomy" id="408172"/>
    <lineage>
        <taxon>unclassified sequences</taxon>
        <taxon>metagenomes</taxon>
        <taxon>ecological metagenomes</taxon>
    </lineage>
</organism>
<evidence type="ECO:0000313" key="1">
    <source>
        <dbReference type="EMBL" id="SVA96471.1"/>
    </source>
</evidence>
<reference evidence="1" key="1">
    <citation type="submission" date="2018-05" db="EMBL/GenBank/DDBJ databases">
        <authorList>
            <person name="Lanie J.A."/>
            <person name="Ng W.-L."/>
            <person name="Kazmierczak K.M."/>
            <person name="Andrzejewski T.M."/>
            <person name="Davidsen T.M."/>
            <person name="Wayne K.J."/>
            <person name="Tettelin H."/>
            <person name="Glass J.I."/>
            <person name="Rusch D."/>
            <person name="Podicherti R."/>
            <person name="Tsui H.-C.T."/>
            <person name="Winkler M.E."/>
        </authorList>
    </citation>
    <scope>NUCLEOTIDE SEQUENCE</scope>
</reference>
<dbReference type="AlphaFoldDB" id="A0A382A5F7"/>
<sequence>MIYDLDIKFLFYDGGQGGDALARAITCRLPFSNNYDTSHCSKSLNKHSCNDVFSGLFQQKTISKELAEKLNLSSEVIIELPINEKQILLEFCFKLWLVSWENSKYDDYNYKGTKQDYITYIKSYKLVVGQELNNVTRQLVNYLMSCKLPSNLPDVPYLAKGHYIKWEEELSTLFSRYENIYITTLDDDPKVNIIHKLWVVKVLWFIKTGKEAWEEMGYRSERHAFKKYDLDQRFIYPKTTAITPTHIFDSYKLIYSYNHWYVEKLLDIFNLTLNGVIQDFLRRNAEINRKMVKEFSYE</sequence>
<gene>
    <name evidence="1" type="ORF">METZ01_LOCUS149325</name>
</gene>
<dbReference type="EMBL" id="UINC01023894">
    <property type="protein sequence ID" value="SVA96471.1"/>
    <property type="molecule type" value="Genomic_DNA"/>
</dbReference>